<keyword evidence="8 10" id="KW-0472">Membrane</keyword>
<dbReference type="InterPro" id="IPR043461">
    <property type="entry name" value="LpxH-like"/>
</dbReference>
<feature type="binding site" evidence="10">
    <location>
        <position position="130"/>
    </location>
    <ligand>
        <name>substrate</name>
    </ligand>
</feature>
<evidence type="ECO:0000256" key="1">
    <source>
        <dbReference type="ARBA" id="ARBA00022475"/>
    </source>
</evidence>
<keyword evidence="3 10" id="KW-0997">Cell inner membrane</keyword>
<keyword evidence="1 10" id="KW-1003">Cell membrane</keyword>
<evidence type="ECO:0000256" key="10">
    <source>
        <dbReference type="HAMAP-Rule" id="MF_00575"/>
    </source>
</evidence>
<organism evidence="12 13">
    <name type="scientific">Candidatus Photodesmus blepharonis</name>
    <dbReference type="NCBI Taxonomy" id="1179155"/>
    <lineage>
        <taxon>Bacteria</taxon>
        <taxon>Pseudomonadati</taxon>
        <taxon>Pseudomonadota</taxon>
        <taxon>Gammaproteobacteria</taxon>
        <taxon>Vibrionales</taxon>
        <taxon>Vibrionaceae</taxon>
        <taxon>Candidatus Photodesmus</taxon>
    </lineage>
</organism>
<comment type="cofactor">
    <cofactor evidence="10">
        <name>Mn(2+)</name>
        <dbReference type="ChEBI" id="CHEBI:29035"/>
    </cofactor>
    <text evidence="10">Binds 2 Mn(2+) ions per subunit in a binuclear metal center.</text>
</comment>
<proteinExistence type="inferred from homology"/>
<accession>A0A084CPN0</accession>
<dbReference type="GO" id="GO:0005737">
    <property type="term" value="C:cytoplasm"/>
    <property type="evidence" value="ECO:0007669"/>
    <property type="project" value="InterPro"/>
</dbReference>
<feature type="binding site" evidence="10">
    <location>
        <begin position="42"/>
        <end position="43"/>
    </location>
    <ligand>
        <name>substrate</name>
    </ligand>
</feature>
<dbReference type="NCBIfam" id="TIGR01854">
    <property type="entry name" value="lipid_A_lpxH"/>
    <property type="match status" value="1"/>
</dbReference>
<protein>
    <recommendedName>
        <fullName evidence="10">UDP-2,3-diacylglucosamine hydrolase</fullName>
        <ecNumber evidence="10">3.6.1.54</ecNumber>
    </recommendedName>
    <alternativeName>
        <fullName evidence="10">UDP-2,3-diacylglucosamine diphosphatase</fullName>
    </alternativeName>
</protein>
<feature type="binding site" evidence="10">
    <location>
        <position position="158"/>
    </location>
    <ligand>
        <name>substrate</name>
    </ligand>
</feature>
<feature type="binding site" evidence="10">
    <location>
        <position position="4"/>
    </location>
    <ligand>
        <name>Mn(2+)</name>
        <dbReference type="ChEBI" id="CHEBI:29035"/>
        <label>2</label>
    </ligand>
</feature>
<dbReference type="eggNOG" id="COG2908">
    <property type="taxonomic scope" value="Bacteria"/>
</dbReference>
<dbReference type="AlphaFoldDB" id="A0A084CPN0"/>
<sequence length="206" mass="24284">MLGDLFDFWIGDDDNSDFSKLIQYELKKLTELGVPCFFIQGNRDFLLGKHFLKHTGMQLLEDETVIDLYGCQVLIMHGDTLCIHDEEYLEYRKKVRKPWLKWMFTHIPLYIRRIIATKIQSNLKKHKENKPLDVMDVTLSEVEKVLNFHSVNLMIHGHTHNPGIHELNTEQGNRIRIVLGDWYTQGSVLAYTEHGYELQVRPFNEK</sequence>
<dbReference type="GO" id="GO:0008758">
    <property type="term" value="F:UDP-2,3-diacylglucosamine hydrolase activity"/>
    <property type="evidence" value="ECO:0007669"/>
    <property type="project" value="UniProtKB-UniRule"/>
</dbReference>
<comment type="similarity">
    <text evidence="10">Belongs to the LpxH family.</text>
</comment>
<dbReference type="Gene3D" id="3.60.21.10">
    <property type="match status" value="1"/>
</dbReference>
<dbReference type="UniPathway" id="UPA00359">
    <property type="reaction ID" value="UER00480"/>
</dbReference>
<comment type="catalytic activity">
    <reaction evidence="10">
        <text>UDP-2-N,3-O-bis[(3R)-3-hydroxytetradecanoyl]-alpha-D-glucosamine + H2O = 2-N,3-O-bis[(3R)-3-hydroxytetradecanoyl]-alpha-D-glucosaminyl 1-phosphate + UMP + 2 H(+)</text>
        <dbReference type="Rhea" id="RHEA:25213"/>
        <dbReference type="ChEBI" id="CHEBI:15377"/>
        <dbReference type="ChEBI" id="CHEBI:15378"/>
        <dbReference type="ChEBI" id="CHEBI:57865"/>
        <dbReference type="ChEBI" id="CHEBI:57957"/>
        <dbReference type="ChEBI" id="CHEBI:78847"/>
        <dbReference type="EC" id="3.6.1.54"/>
    </reaction>
</comment>
<comment type="pathway">
    <text evidence="10">Glycolipid biosynthesis; lipid IV(A) biosynthesis; lipid IV(A) from (3R)-3-hydroxytetradecanoyl-[acyl-carrier-protein] and UDP-N-acetyl-alpha-D-glucosamine: step 4/6.</text>
</comment>
<keyword evidence="7 10" id="KW-0443">Lipid metabolism</keyword>
<evidence type="ECO:0000256" key="9">
    <source>
        <dbReference type="ARBA" id="ARBA00023211"/>
    </source>
</evidence>
<dbReference type="Proteomes" id="UP000053784">
    <property type="component" value="Unassembled WGS sequence"/>
</dbReference>
<dbReference type="CDD" id="cd07398">
    <property type="entry name" value="MPP_YbbF-LpxH"/>
    <property type="match status" value="1"/>
</dbReference>
<dbReference type="GO" id="GO:0030145">
    <property type="term" value="F:manganese ion binding"/>
    <property type="evidence" value="ECO:0007669"/>
    <property type="project" value="UniProtKB-UniRule"/>
</dbReference>
<evidence type="ECO:0000256" key="2">
    <source>
        <dbReference type="ARBA" id="ARBA00022516"/>
    </source>
</evidence>
<keyword evidence="9 10" id="KW-0464">Manganese</keyword>
<comment type="caution">
    <text evidence="12">The sequence shown here is derived from an EMBL/GenBank/DDBJ whole genome shotgun (WGS) entry which is preliminary data.</text>
</comment>
<dbReference type="SUPFAM" id="SSF56300">
    <property type="entry name" value="Metallo-dependent phosphatases"/>
    <property type="match status" value="1"/>
</dbReference>
<feature type="binding site" evidence="10">
    <location>
        <position position="42"/>
    </location>
    <ligand>
        <name>Mn(2+)</name>
        <dbReference type="ChEBI" id="CHEBI:29035"/>
        <label>2</label>
    </ligand>
</feature>
<dbReference type="InterPro" id="IPR004843">
    <property type="entry name" value="Calcineurin-like_PHP"/>
</dbReference>
<evidence type="ECO:0000256" key="6">
    <source>
        <dbReference type="ARBA" id="ARBA00022801"/>
    </source>
</evidence>
<feature type="binding site" evidence="10">
    <location>
        <position position="4"/>
    </location>
    <ligand>
        <name>Mn(2+)</name>
        <dbReference type="ChEBI" id="CHEBI:29035"/>
        <label>1</label>
    </ligand>
</feature>
<dbReference type="STRING" id="1179155.CF67_01106"/>
<feature type="binding site" evidence="10">
    <location>
        <position position="127"/>
    </location>
    <ligand>
        <name>substrate</name>
    </ligand>
</feature>
<dbReference type="InterPro" id="IPR010138">
    <property type="entry name" value="UDP-diacylglucosamine_Hdrlase"/>
</dbReference>
<evidence type="ECO:0000256" key="7">
    <source>
        <dbReference type="ARBA" id="ARBA00023098"/>
    </source>
</evidence>
<feature type="binding site" evidence="10">
    <location>
        <position position="85"/>
    </location>
    <ligand>
        <name>substrate</name>
    </ligand>
</feature>
<dbReference type="InterPro" id="IPR029052">
    <property type="entry name" value="Metallo-depent_PP-like"/>
</dbReference>
<dbReference type="Pfam" id="PF00149">
    <property type="entry name" value="Metallophos"/>
    <property type="match status" value="1"/>
</dbReference>
<keyword evidence="4 10" id="KW-0441">Lipid A biosynthesis</keyword>
<keyword evidence="13" id="KW-1185">Reference proteome</keyword>
<evidence type="ECO:0000313" key="13">
    <source>
        <dbReference type="Proteomes" id="UP000053784"/>
    </source>
</evidence>
<feature type="binding site" evidence="10">
    <location>
        <position position="77"/>
    </location>
    <ligand>
        <name>Mn(2+)</name>
        <dbReference type="ChEBI" id="CHEBI:29035"/>
        <label>2</label>
    </ligand>
</feature>
<comment type="caution">
    <text evidence="10">Lacks conserved residue(s) required for the propagation of feature annotation.</text>
</comment>
<comment type="function">
    <text evidence="10">Hydrolyzes the pyrophosphate bond of UDP-2,3-diacylglucosamine to yield 2,3-diacylglucosamine 1-phosphate (lipid X) and UMP by catalyzing the attack of water at the alpha-P atom. Involved in the biosynthesis of lipid A, a phosphorylated glycolipid that anchors the lipopolysaccharide to the outer membrane of the cell.</text>
</comment>
<evidence type="ECO:0000259" key="11">
    <source>
        <dbReference type="Pfam" id="PF00149"/>
    </source>
</evidence>
<evidence type="ECO:0000313" key="12">
    <source>
        <dbReference type="EMBL" id="KEY91759.1"/>
    </source>
</evidence>
<evidence type="ECO:0000256" key="4">
    <source>
        <dbReference type="ARBA" id="ARBA00022556"/>
    </source>
</evidence>
<dbReference type="HAMAP" id="MF_00575">
    <property type="entry name" value="LpxH"/>
    <property type="match status" value="1"/>
</dbReference>
<name>A0A084CPN0_9GAMM</name>
<dbReference type="NCBIfam" id="NF003743">
    <property type="entry name" value="PRK05340.1"/>
    <property type="match status" value="1"/>
</dbReference>
<feature type="domain" description="Calcineurin-like phosphoesterase" evidence="11">
    <location>
        <begin position="3"/>
        <end position="162"/>
    </location>
</feature>
<evidence type="ECO:0000256" key="5">
    <source>
        <dbReference type="ARBA" id="ARBA00022723"/>
    </source>
</evidence>
<comment type="subcellular location">
    <subcellularLocation>
        <location evidence="10">Cell inner membrane</location>
        <topology evidence="10">Peripheral membrane protein</topology>
        <orientation evidence="10">Cytoplasmic side</orientation>
    </subcellularLocation>
</comment>
<keyword evidence="6 10" id="KW-0378">Hydrolase</keyword>
<gene>
    <name evidence="12" type="primary">ipxH</name>
    <name evidence="10" type="synonym">lpxH</name>
    <name evidence="12" type="ORF">CF67_01106</name>
</gene>
<dbReference type="PANTHER" id="PTHR34990">
    <property type="entry name" value="UDP-2,3-DIACYLGLUCOSAMINE HYDROLASE-RELATED"/>
    <property type="match status" value="1"/>
</dbReference>
<keyword evidence="2 10" id="KW-0444">Lipid biosynthesis</keyword>
<feature type="binding site" evidence="10">
    <location>
        <position position="160"/>
    </location>
    <ligand>
        <name>Mn(2+)</name>
        <dbReference type="ChEBI" id="CHEBI:29035"/>
        <label>1</label>
    </ligand>
</feature>
<dbReference type="EMBL" id="JGVK01000001">
    <property type="protein sequence ID" value="KEY91759.1"/>
    <property type="molecule type" value="Genomic_DNA"/>
</dbReference>
<dbReference type="GO" id="GO:0019897">
    <property type="term" value="C:extrinsic component of plasma membrane"/>
    <property type="evidence" value="ECO:0007669"/>
    <property type="project" value="UniProtKB-UniRule"/>
</dbReference>
<dbReference type="EC" id="3.6.1.54" evidence="10"/>
<dbReference type="GO" id="GO:0009245">
    <property type="term" value="P:lipid A biosynthetic process"/>
    <property type="evidence" value="ECO:0007669"/>
    <property type="project" value="UniProtKB-UniRule"/>
</dbReference>
<evidence type="ECO:0000256" key="8">
    <source>
        <dbReference type="ARBA" id="ARBA00023136"/>
    </source>
</evidence>
<reference evidence="12 13" key="1">
    <citation type="submission" date="2014-03" db="EMBL/GenBank/DDBJ databases">
        <title>Selection and divergence in the genomes of co-occurring obligate luminous symbionts with specific hosts.</title>
        <authorList>
            <person name="Hendry T.A."/>
            <person name="de Wet J.R."/>
            <person name="Dunlap P.V."/>
        </authorList>
    </citation>
    <scope>NUCLEOTIDE SEQUENCE [LARGE SCALE GENOMIC DNA]</scope>
    <source>
        <strain evidence="12 13">Ppalp.1</strain>
    </source>
</reference>
<feature type="binding site" evidence="10">
    <location>
        <position position="158"/>
    </location>
    <ligand>
        <name>Mn(2+)</name>
        <dbReference type="ChEBI" id="CHEBI:29035"/>
        <label>2</label>
    </ligand>
</feature>
<keyword evidence="5 10" id="KW-0479">Metal-binding</keyword>
<evidence type="ECO:0000256" key="3">
    <source>
        <dbReference type="ARBA" id="ARBA00022519"/>
    </source>
</evidence>
<dbReference type="PANTHER" id="PTHR34990:SF1">
    <property type="entry name" value="UDP-2,3-DIACYLGLUCOSAMINE HYDROLASE"/>
    <property type="match status" value="1"/>
</dbReference>